<gene>
    <name evidence="1" type="ORF">Tci_828759</name>
</gene>
<evidence type="ECO:0008006" key="2">
    <source>
        <dbReference type="Google" id="ProtNLM"/>
    </source>
</evidence>
<evidence type="ECO:0000313" key="1">
    <source>
        <dbReference type="EMBL" id="GFC56789.1"/>
    </source>
</evidence>
<accession>A0A699Q0F8</accession>
<reference evidence="1" key="1">
    <citation type="journal article" date="2019" name="Sci. Rep.">
        <title>Draft genome of Tanacetum cinerariifolium, the natural source of mosquito coil.</title>
        <authorList>
            <person name="Yamashiro T."/>
            <person name="Shiraishi A."/>
            <person name="Satake H."/>
            <person name="Nakayama K."/>
        </authorList>
    </citation>
    <scope>NUCLEOTIDE SEQUENCE</scope>
</reference>
<protein>
    <recommendedName>
        <fullName evidence="2">Reverse transcriptase domain-containing protein</fullName>
    </recommendedName>
</protein>
<dbReference type="AlphaFoldDB" id="A0A699Q0F8"/>
<dbReference type="EMBL" id="BKCJ010970914">
    <property type="protein sequence ID" value="GFC56789.1"/>
    <property type="molecule type" value="Genomic_DNA"/>
</dbReference>
<comment type="caution">
    <text evidence="1">The sequence shown here is derived from an EMBL/GenBank/DDBJ whole genome shotgun (WGS) entry which is preliminary data.</text>
</comment>
<proteinExistence type="predicted"/>
<sequence>MRYVETIITTERTVPLNKIISQIPPSIVITTSPPILPTEDPKDSLIMGNEDLSTILEKDSDEFIKSSVDDIVPILREYEMTLDSPDLECSMPIDSPCTNV</sequence>
<organism evidence="1">
    <name type="scientific">Tanacetum cinerariifolium</name>
    <name type="common">Dalmatian daisy</name>
    <name type="synonym">Chrysanthemum cinerariifolium</name>
    <dbReference type="NCBI Taxonomy" id="118510"/>
    <lineage>
        <taxon>Eukaryota</taxon>
        <taxon>Viridiplantae</taxon>
        <taxon>Streptophyta</taxon>
        <taxon>Embryophyta</taxon>
        <taxon>Tracheophyta</taxon>
        <taxon>Spermatophyta</taxon>
        <taxon>Magnoliopsida</taxon>
        <taxon>eudicotyledons</taxon>
        <taxon>Gunneridae</taxon>
        <taxon>Pentapetalae</taxon>
        <taxon>asterids</taxon>
        <taxon>campanulids</taxon>
        <taxon>Asterales</taxon>
        <taxon>Asteraceae</taxon>
        <taxon>Asteroideae</taxon>
        <taxon>Anthemideae</taxon>
        <taxon>Anthemidinae</taxon>
        <taxon>Tanacetum</taxon>
    </lineage>
</organism>
<name>A0A699Q0F8_TANCI</name>